<organism evidence="1 2">
    <name type="scientific">Neorhodopirellula pilleata</name>
    <dbReference type="NCBI Taxonomy" id="2714738"/>
    <lineage>
        <taxon>Bacteria</taxon>
        <taxon>Pseudomonadati</taxon>
        <taxon>Planctomycetota</taxon>
        <taxon>Planctomycetia</taxon>
        <taxon>Pirellulales</taxon>
        <taxon>Pirellulaceae</taxon>
        <taxon>Neorhodopirellula</taxon>
    </lineage>
</organism>
<sequence length="35" mass="3943">MEKPKEQSLGDIASQMLLTWHPVAEIMTGSSLLNW</sequence>
<keyword evidence="2" id="KW-1185">Reference proteome</keyword>
<evidence type="ECO:0000313" key="2">
    <source>
        <dbReference type="Proteomes" id="UP000316213"/>
    </source>
</evidence>
<name>A0A5C6AHW1_9BACT</name>
<proteinExistence type="predicted"/>
<evidence type="ECO:0000313" key="1">
    <source>
        <dbReference type="EMBL" id="TWT99067.1"/>
    </source>
</evidence>
<comment type="caution">
    <text evidence="1">The sequence shown here is derived from an EMBL/GenBank/DDBJ whole genome shotgun (WGS) entry which is preliminary data.</text>
</comment>
<reference evidence="1 2" key="1">
    <citation type="submission" date="2019-02" db="EMBL/GenBank/DDBJ databases">
        <title>Deep-cultivation of Planctomycetes and their phenomic and genomic characterization uncovers novel biology.</title>
        <authorList>
            <person name="Wiegand S."/>
            <person name="Jogler M."/>
            <person name="Boedeker C."/>
            <person name="Pinto D."/>
            <person name="Vollmers J."/>
            <person name="Rivas-Marin E."/>
            <person name="Kohn T."/>
            <person name="Peeters S.H."/>
            <person name="Heuer A."/>
            <person name="Rast P."/>
            <person name="Oberbeckmann S."/>
            <person name="Bunk B."/>
            <person name="Jeske O."/>
            <person name="Meyerdierks A."/>
            <person name="Storesund J.E."/>
            <person name="Kallscheuer N."/>
            <person name="Luecker S."/>
            <person name="Lage O.M."/>
            <person name="Pohl T."/>
            <person name="Merkel B.J."/>
            <person name="Hornburger P."/>
            <person name="Mueller R.-W."/>
            <person name="Bruemmer F."/>
            <person name="Labrenz M."/>
            <person name="Spormann A.M."/>
            <person name="Op Den Camp H."/>
            <person name="Overmann J."/>
            <person name="Amann R."/>
            <person name="Jetten M.S.M."/>
            <person name="Mascher T."/>
            <person name="Medema M.H."/>
            <person name="Devos D.P."/>
            <person name="Kaster A.-K."/>
            <person name="Ovreas L."/>
            <person name="Rohde M."/>
            <person name="Galperin M.Y."/>
            <person name="Jogler C."/>
        </authorList>
    </citation>
    <scope>NUCLEOTIDE SEQUENCE [LARGE SCALE GENOMIC DNA]</scope>
    <source>
        <strain evidence="1 2">Pla100</strain>
    </source>
</reference>
<accession>A0A5C6AHW1</accession>
<gene>
    <name evidence="1" type="ORF">Pla100_22430</name>
</gene>
<dbReference type="EMBL" id="SJPM01000003">
    <property type="protein sequence ID" value="TWT99067.1"/>
    <property type="molecule type" value="Genomic_DNA"/>
</dbReference>
<dbReference type="Proteomes" id="UP000316213">
    <property type="component" value="Unassembled WGS sequence"/>
</dbReference>
<protein>
    <submittedName>
        <fullName evidence="1">Uncharacterized protein</fullName>
    </submittedName>
</protein>
<dbReference type="AlphaFoldDB" id="A0A5C6AHW1"/>